<dbReference type="OrthoDB" id="9813321at2"/>
<reference evidence="3 5" key="1">
    <citation type="submission" date="2015-10" db="EMBL/GenBank/DDBJ databases">
        <title>Candidatus Desulfofervidus auxilii, a hydrogenotrophic sulfate-reducing bacterium involved in the thermophilic anaerobic oxidation of methane.</title>
        <authorList>
            <person name="Krukenberg V."/>
            <person name="Richter M."/>
            <person name="Wegener G."/>
        </authorList>
    </citation>
    <scope>NUCLEOTIDE SEQUENCE [LARGE SCALE GENOMIC DNA]</scope>
    <source>
        <strain evidence="3 5">HS1</strain>
    </source>
</reference>
<dbReference type="Pfam" id="PF09723">
    <property type="entry name" value="Zn_ribbon_8"/>
    <property type="match status" value="1"/>
</dbReference>
<name>A0A7V1K4K9_DESA2</name>
<evidence type="ECO:0000256" key="1">
    <source>
        <dbReference type="SAM" id="MobiDB-lite"/>
    </source>
</evidence>
<feature type="domain" description="Putative regulatory protein FmdB zinc ribbon" evidence="2">
    <location>
        <begin position="1"/>
        <end position="40"/>
    </location>
</feature>
<proteinExistence type="predicted"/>
<dbReference type="KEGG" id="daw:HS1_001965"/>
<dbReference type="Gene3D" id="2.20.28.30">
    <property type="entry name" value="RNA polymerase ii, chain L"/>
    <property type="match status" value="1"/>
</dbReference>
<evidence type="ECO:0000313" key="4">
    <source>
        <dbReference type="EMBL" id="HEB73731.1"/>
    </source>
</evidence>
<sequence length="70" mass="7561">MPIYEYICQECGAQFECLVRTGEEIVCPNCQGKNLKRLVSACSFSFGKGSTKSNTSVKSSKSCTSCSAFS</sequence>
<evidence type="ECO:0000259" key="2">
    <source>
        <dbReference type="SMART" id="SM00834"/>
    </source>
</evidence>
<dbReference type="PANTHER" id="PTHR34404">
    <property type="entry name" value="REGULATORY PROTEIN, FMDB FAMILY"/>
    <property type="match status" value="1"/>
</dbReference>
<gene>
    <name evidence="4" type="ORF">ENJ03_00725</name>
    <name evidence="3" type="ORF">HS1_001965</name>
</gene>
<dbReference type="Proteomes" id="UP000886268">
    <property type="component" value="Unassembled WGS sequence"/>
</dbReference>
<dbReference type="SMART" id="SM00834">
    <property type="entry name" value="CxxC_CXXC_SSSS"/>
    <property type="match status" value="1"/>
</dbReference>
<dbReference type="EMBL" id="DRKW01000040">
    <property type="protein sequence ID" value="HEB73731.1"/>
    <property type="molecule type" value="Genomic_DNA"/>
</dbReference>
<dbReference type="PANTHER" id="PTHR34404:SF3">
    <property type="entry name" value="REGULATORY PROTEIN, FMDB FAMILY"/>
    <property type="match status" value="1"/>
</dbReference>
<keyword evidence="5" id="KW-1185">Reference proteome</keyword>
<organism evidence="4">
    <name type="scientific">Desulfofervidus auxilii</name>
    <dbReference type="NCBI Taxonomy" id="1621989"/>
    <lineage>
        <taxon>Bacteria</taxon>
        <taxon>Pseudomonadati</taxon>
        <taxon>Thermodesulfobacteriota</taxon>
        <taxon>Candidatus Desulfofervidia</taxon>
        <taxon>Candidatus Desulfofervidales</taxon>
        <taxon>Candidatus Desulfofervidaceae</taxon>
        <taxon>Candidatus Desulfofervidus</taxon>
    </lineage>
</organism>
<feature type="region of interest" description="Disordered" evidence="1">
    <location>
        <begin position="48"/>
        <end position="70"/>
    </location>
</feature>
<dbReference type="RefSeq" id="WP_082757783.1">
    <property type="nucleotide sequence ID" value="NZ_CP013015.1"/>
</dbReference>
<dbReference type="Proteomes" id="UP000070560">
    <property type="component" value="Chromosome"/>
</dbReference>
<reference evidence="4" key="2">
    <citation type="journal article" date="2020" name="mSystems">
        <title>Genome- and Community-Level Interaction Insights into Carbon Utilization and Element Cycling Functions of Hydrothermarchaeota in Hydrothermal Sediment.</title>
        <authorList>
            <person name="Zhou Z."/>
            <person name="Liu Y."/>
            <person name="Xu W."/>
            <person name="Pan J."/>
            <person name="Luo Z.H."/>
            <person name="Li M."/>
        </authorList>
    </citation>
    <scope>NUCLEOTIDE SEQUENCE [LARGE SCALE GENOMIC DNA]</scope>
    <source>
        <strain evidence="4">HyVt-45</strain>
    </source>
</reference>
<feature type="compositionally biased region" description="Low complexity" evidence="1">
    <location>
        <begin position="50"/>
        <end position="70"/>
    </location>
</feature>
<evidence type="ECO:0000313" key="5">
    <source>
        <dbReference type="Proteomes" id="UP000070560"/>
    </source>
</evidence>
<dbReference type="AlphaFoldDB" id="A0A7V1K4K9"/>
<dbReference type="InterPro" id="IPR013429">
    <property type="entry name" value="Regulatory_FmdB_Zinc_ribbon"/>
</dbReference>
<protein>
    <submittedName>
        <fullName evidence="3">Regulatory protein, FmdB family</fullName>
    </submittedName>
    <submittedName>
        <fullName evidence="4">Zinc ribbon domain-containing protein</fullName>
    </submittedName>
</protein>
<dbReference type="NCBIfam" id="TIGR02605">
    <property type="entry name" value="CxxC_CxxC_SSSS"/>
    <property type="match status" value="1"/>
</dbReference>
<evidence type="ECO:0000313" key="3">
    <source>
        <dbReference type="EMBL" id="AMM41757.1"/>
    </source>
</evidence>
<accession>A0A7V1K4K9</accession>
<dbReference type="EMBL" id="CP013015">
    <property type="protein sequence ID" value="AMM41757.1"/>
    <property type="molecule type" value="Genomic_DNA"/>
</dbReference>